<evidence type="ECO:0000259" key="4">
    <source>
        <dbReference type="Pfam" id="PF01680"/>
    </source>
</evidence>
<dbReference type="PANTHER" id="PTHR31829:SF2">
    <property type="entry name" value="PYRIDOXAL 5'-PHOSPHATE SYNTHASE-LIKE SUBUNIT PDX1.2"/>
    <property type="match status" value="1"/>
</dbReference>
<dbReference type="SUPFAM" id="SSF51366">
    <property type="entry name" value="Ribulose-phoshate binding barrel"/>
    <property type="match status" value="1"/>
</dbReference>
<proteinExistence type="inferred from homology"/>
<evidence type="ECO:0000313" key="7">
    <source>
        <dbReference type="RefSeq" id="XP_008462450.1"/>
    </source>
</evidence>
<dbReference type="InterPro" id="IPR011060">
    <property type="entry name" value="RibuloseP-bd_barrel"/>
</dbReference>
<dbReference type="PROSITE" id="PS51129">
    <property type="entry name" value="PDXS_SNZ_2"/>
    <property type="match status" value="1"/>
</dbReference>
<dbReference type="GO" id="GO:0008615">
    <property type="term" value="P:pyridoxine biosynthetic process"/>
    <property type="evidence" value="ECO:0007669"/>
    <property type="project" value="TreeGrafter"/>
</dbReference>
<dbReference type="InterPro" id="IPR013785">
    <property type="entry name" value="Aldolase_TIM"/>
</dbReference>
<sequence>MPGESSIAPFAANGNTAFGFKERPNYFKKELARIHRGVIVEVKDVYQAKIAEEAGACCVLFSQQIFEGISQIPDPLLFKEITLAISIPIIVKIRIGHFVEAQILDCIGVRHFDESDEASAVDDENFINKHKFKDSYFVCGSRSLGEALRRIKEGAAIVKTLGNMGSSSGNISETLRNVRAVMSEIRYLHNMDEDEVFAYSQKIGAPYDLVKETRELGRLPAIYYAAGGIVTPADAALMMQLGCDGIFLGLEIFECPNPRDRLRRMVEAVRNHRNPEALVRASFDLAPRENRIEQSASVAE</sequence>
<dbReference type="GO" id="GO:0042823">
    <property type="term" value="P:pyridoxal phosphate biosynthetic process"/>
    <property type="evidence" value="ECO:0007669"/>
    <property type="project" value="InterPro"/>
</dbReference>
<dbReference type="KEGG" id="cmo:103500799"/>
<evidence type="ECO:0000313" key="5">
    <source>
        <dbReference type="EnsemblPlants" id="MELO3C024240.2.1"/>
    </source>
</evidence>
<name>A0A1S3CH05_CUCME</name>
<dbReference type="RefSeq" id="XP_008462450.1">
    <property type="nucleotide sequence ID" value="XM_008464228.1"/>
</dbReference>
<dbReference type="InterPro" id="IPR001852">
    <property type="entry name" value="PdxS/SNZ"/>
</dbReference>
<reference evidence="7" key="2">
    <citation type="submission" date="2025-04" db="UniProtKB">
        <authorList>
            <consortium name="RefSeq"/>
        </authorList>
    </citation>
    <scope>IDENTIFICATION</scope>
</reference>
<dbReference type="eggNOG" id="KOG1606">
    <property type="taxonomic scope" value="Eukaryota"/>
</dbReference>
<evidence type="ECO:0000256" key="1">
    <source>
        <dbReference type="ARBA" id="ARBA00007281"/>
    </source>
</evidence>
<organism evidence="6 7">
    <name type="scientific">Cucumis melo</name>
    <name type="common">Muskmelon</name>
    <dbReference type="NCBI Taxonomy" id="3656"/>
    <lineage>
        <taxon>Eukaryota</taxon>
        <taxon>Viridiplantae</taxon>
        <taxon>Streptophyta</taxon>
        <taxon>Embryophyta</taxon>
        <taxon>Tracheophyta</taxon>
        <taxon>Spermatophyta</taxon>
        <taxon>Magnoliopsida</taxon>
        <taxon>eudicotyledons</taxon>
        <taxon>Gunneridae</taxon>
        <taxon>Pentapetalae</taxon>
        <taxon>rosids</taxon>
        <taxon>fabids</taxon>
        <taxon>Cucurbitales</taxon>
        <taxon>Cucurbitaceae</taxon>
        <taxon>Benincaseae</taxon>
        <taxon>Cucumis</taxon>
    </lineage>
</organism>
<reference evidence="6" key="3">
    <citation type="submission" date="2025-05" db="UniProtKB">
        <authorList>
            <consortium name="RefSeq"/>
        </authorList>
    </citation>
    <scope>NUCLEOTIDE SEQUENCE [LARGE SCALE GENOMIC DNA]</scope>
</reference>
<dbReference type="InterPro" id="IPR033755">
    <property type="entry name" value="PdxS/SNZ_N"/>
</dbReference>
<dbReference type="Gramene" id="MELO3C024240.2.1">
    <property type="protein sequence ID" value="MELO3C024240.2.1"/>
    <property type="gene ID" value="MELO3C024240.2"/>
</dbReference>
<dbReference type="GO" id="GO:0016843">
    <property type="term" value="F:amine-lyase activity"/>
    <property type="evidence" value="ECO:0007669"/>
    <property type="project" value="TreeGrafter"/>
</dbReference>
<evidence type="ECO:0000313" key="6">
    <source>
        <dbReference type="Proteomes" id="UP001652600"/>
    </source>
</evidence>
<accession>A0A1S3CH05</accession>
<protein>
    <submittedName>
        <fullName evidence="7">Pyridoxal 5'-phosphate synthase-like subunit PDX1.2</fullName>
    </submittedName>
</protein>
<evidence type="ECO:0000256" key="2">
    <source>
        <dbReference type="ARBA" id="ARBA00022898"/>
    </source>
</evidence>
<dbReference type="Gene3D" id="3.20.20.70">
    <property type="entry name" value="Aldolase class I"/>
    <property type="match status" value="1"/>
</dbReference>
<dbReference type="AlphaFoldDB" id="A0A1S3CH05"/>
<dbReference type="GeneID" id="103500799"/>
<reference evidence="5" key="1">
    <citation type="submission" date="2023-03" db="UniProtKB">
        <authorList>
            <consortium name="EnsemblPlants"/>
        </authorList>
    </citation>
    <scope>IDENTIFICATION</scope>
</reference>
<keyword evidence="6" id="KW-1185">Reference proteome</keyword>
<keyword evidence="2" id="KW-0663">Pyridoxal phosphate</keyword>
<evidence type="ECO:0000256" key="3">
    <source>
        <dbReference type="PROSITE-ProRule" id="PRU00481"/>
    </source>
</evidence>
<dbReference type="GO" id="GO:0006520">
    <property type="term" value="P:amino acid metabolic process"/>
    <property type="evidence" value="ECO:0007669"/>
    <property type="project" value="TreeGrafter"/>
</dbReference>
<feature type="domain" description="PdxS/SNZ N-terminal" evidence="4">
    <location>
        <begin position="28"/>
        <end position="226"/>
    </location>
</feature>
<gene>
    <name evidence="7" type="primary">LOC103500799</name>
    <name evidence="5" type="synonym">103500799</name>
</gene>
<comment type="similarity">
    <text evidence="1 3">Belongs to the PdxS/SNZ family.</text>
</comment>
<dbReference type="InParanoid" id="A0A1S3CH05"/>
<dbReference type="Proteomes" id="UP001652600">
    <property type="component" value="Chromosome 1"/>
</dbReference>
<dbReference type="Pfam" id="PF01680">
    <property type="entry name" value="SOR_SNZ"/>
    <property type="match status" value="1"/>
</dbReference>
<dbReference type="SMR" id="A0A1S3CH05"/>
<dbReference type="OrthoDB" id="1660966at2759"/>
<dbReference type="EnsemblPlants" id="MELO3C024240.2.1">
    <property type="protein sequence ID" value="MELO3C024240.2.1"/>
    <property type="gene ID" value="MELO3C024240.2"/>
</dbReference>
<dbReference type="PANTHER" id="PTHR31829">
    <property type="entry name" value="PYRIDOXAL 5'-PHOSPHATE SYNTHASE SUBUNIT SNZ1-RELATED"/>
    <property type="match status" value="1"/>
</dbReference>